<dbReference type="Pfam" id="PF04134">
    <property type="entry name" value="DCC1-like"/>
    <property type="match status" value="1"/>
</dbReference>
<gene>
    <name evidence="1" type="ORF">CUD01_23670</name>
</gene>
<dbReference type="EMBL" id="BJLP01000042">
    <property type="protein sequence ID" value="GEA81923.1"/>
    <property type="molecule type" value="Genomic_DNA"/>
</dbReference>
<dbReference type="InterPro" id="IPR007263">
    <property type="entry name" value="DCC1-like"/>
</dbReference>
<dbReference type="Proteomes" id="UP000315842">
    <property type="component" value="Unassembled WGS sequence"/>
</dbReference>
<evidence type="ECO:0000313" key="2">
    <source>
        <dbReference type="Proteomes" id="UP000315842"/>
    </source>
</evidence>
<accession>A0A4Y3KD68</accession>
<dbReference type="AlphaFoldDB" id="A0A4Y3KD68"/>
<evidence type="ECO:0008006" key="3">
    <source>
        <dbReference type="Google" id="ProtNLM"/>
    </source>
</evidence>
<name>A0A4Y3KD68_CELUD</name>
<keyword evidence="2" id="KW-1185">Reference proteome</keyword>
<dbReference type="RefSeq" id="WP_157732651.1">
    <property type="nucleotide sequence ID" value="NZ_BJLP01000042.1"/>
</dbReference>
<evidence type="ECO:0000313" key="1">
    <source>
        <dbReference type="EMBL" id="GEA81923.1"/>
    </source>
</evidence>
<comment type="caution">
    <text evidence="1">The sequence shown here is derived from an EMBL/GenBank/DDBJ whole genome shotgun (WGS) entry which is preliminary data.</text>
</comment>
<dbReference type="GO" id="GO:0015035">
    <property type="term" value="F:protein-disulfide reductase activity"/>
    <property type="evidence" value="ECO:0007669"/>
    <property type="project" value="InterPro"/>
</dbReference>
<sequence length="124" mass="13588">MGTTATFLYDGDCGLCERATRWLLERTGSTVRAQAWQGVDLHAYGLTPEQLEAAAVLVEEDGTRRVGHEAFGHALLRAPSRDDRLLGRLVLEQPSAWVASLVYAWVARNRHRLSGSACSLPARG</sequence>
<organism evidence="1 2">
    <name type="scientific">Cellulomonas uda</name>
    <dbReference type="NCBI Taxonomy" id="1714"/>
    <lineage>
        <taxon>Bacteria</taxon>
        <taxon>Bacillati</taxon>
        <taxon>Actinomycetota</taxon>
        <taxon>Actinomycetes</taxon>
        <taxon>Micrococcales</taxon>
        <taxon>Cellulomonadaceae</taxon>
        <taxon>Cellulomonas</taxon>
    </lineage>
</organism>
<proteinExistence type="predicted"/>
<protein>
    <recommendedName>
        <fullName evidence="3">Thiol-disulfide oxidoreductase</fullName>
    </recommendedName>
</protein>
<reference evidence="1 2" key="1">
    <citation type="submission" date="2019-06" db="EMBL/GenBank/DDBJ databases">
        <title>Whole genome shotgun sequence of Cellulomonas uda NBRC 3747.</title>
        <authorList>
            <person name="Hosoyama A."/>
            <person name="Uohara A."/>
            <person name="Ohji S."/>
            <person name="Ichikawa N."/>
        </authorList>
    </citation>
    <scope>NUCLEOTIDE SEQUENCE [LARGE SCALE GENOMIC DNA]</scope>
    <source>
        <strain evidence="1 2">NBRC 3747</strain>
    </source>
</reference>